<dbReference type="AlphaFoldDB" id="A0A9P5X0L3"/>
<organism evidence="1 2">
    <name type="scientific">Macrolepiota fuliginosa MF-IS2</name>
    <dbReference type="NCBI Taxonomy" id="1400762"/>
    <lineage>
        <taxon>Eukaryota</taxon>
        <taxon>Fungi</taxon>
        <taxon>Dikarya</taxon>
        <taxon>Basidiomycota</taxon>
        <taxon>Agaricomycotina</taxon>
        <taxon>Agaricomycetes</taxon>
        <taxon>Agaricomycetidae</taxon>
        <taxon>Agaricales</taxon>
        <taxon>Agaricineae</taxon>
        <taxon>Agaricaceae</taxon>
        <taxon>Macrolepiota</taxon>
    </lineage>
</organism>
<accession>A0A9P5X0L3</accession>
<evidence type="ECO:0000313" key="2">
    <source>
        <dbReference type="Proteomes" id="UP000807342"/>
    </source>
</evidence>
<keyword evidence="2" id="KW-1185">Reference proteome</keyword>
<reference evidence="1" key="1">
    <citation type="submission" date="2020-11" db="EMBL/GenBank/DDBJ databases">
        <authorList>
            <consortium name="DOE Joint Genome Institute"/>
            <person name="Ahrendt S."/>
            <person name="Riley R."/>
            <person name="Andreopoulos W."/>
            <person name="Labutti K."/>
            <person name="Pangilinan J."/>
            <person name="Ruiz-Duenas F.J."/>
            <person name="Barrasa J.M."/>
            <person name="Sanchez-Garcia M."/>
            <person name="Camarero S."/>
            <person name="Miyauchi S."/>
            <person name="Serrano A."/>
            <person name="Linde D."/>
            <person name="Babiker R."/>
            <person name="Drula E."/>
            <person name="Ayuso-Fernandez I."/>
            <person name="Pacheco R."/>
            <person name="Padilla G."/>
            <person name="Ferreira P."/>
            <person name="Barriuso J."/>
            <person name="Kellner H."/>
            <person name="Castanera R."/>
            <person name="Alfaro M."/>
            <person name="Ramirez L."/>
            <person name="Pisabarro A.G."/>
            <person name="Kuo A."/>
            <person name="Tritt A."/>
            <person name="Lipzen A."/>
            <person name="He G."/>
            <person name="Yan M."/>
            <person name="Ng V."/>
            <person name="Cullen D."/>
            <person name="Martin F."/>
            <person name="Rosso M.-N."/>
            <person name="Henrissat B."/>
            <person name="Hibbett D."/>
            <person name="Martinez A.T."/>
            <person name="Grigoriev I.V."/>
        </authorList>
    </citation>
    <scope>NUCLEOTIDE SEQUENCE</scope>
    <source>
        <strain evidence="1">MF-IS2</strain>
    </source>
</reference>
<gene>
    <name evidence="1" type="ORF">P691DRAFT_765083</name>
</gene>
<comment type="caution">
    <text evidence="1">The sequence shown here is derived from an EMBL/GenBank/DDBJ whole genome shotgun (WGS) entry which is preliminary data.</text>
</comment>
<protein>
    <submittedName>
        <fullName evidence="1">Uncharacterized protein</fullName>
    </submittedName>
</protein>
<proteinExistence type="predicted"/>
<dbReference type="Proteomes" id="UP000807342">
    <property type="component" value="Unassembled WGS sequence"/>
</dbReference>
<evidence type="ECO:0000313" key="1">
    <source>
        <dbReference type="EMBL" id="KAF9442563.1"/>
    </source>
</evidence>
<name>A0A9P5X0L3_9AGAR</name>
<dbReference type="EMBL" id="MU151606">
    <property type="protein sequence ID" value="KAF9442563.1"/>
    <property type="molecule type" value="Genomic_DNA"/>
</dbReference>
<dbReference type="OrthoDB" id="6500128at2759"/>
<sequence>MLSVIGITGVIMAETTTNFKNSPKHVAESGNLTRGVFSTVLTAQAFGTQVVLSNPYSTFVDKVLKALNSGGVWHMMASLSWSMLAML</sequence>